<dbReference type="PANTHER" id="PTHR35561">
    <property type="entry name" value="RNA 2',3'-CYCLIC PHOSPHODIESTERASE"/>
    <property type="match status" value="1"/>
</dbReference>
<dbReference type="EMBL" id="LGIA01000197">
    <property type="protein sequence ID" value="KOH43164.1"/>
    <property type="molecule type" value="Genomic_DNA"/>
</dbReference>
<dbReference type="SUPFAM" id="SSF55144">
    <property type="entry name" value="LigT-like"/>
    <property type="match status" value="1"/>
</dbReference>
<dbReference type="OrthoDB" id="9789350at2"/>
<dbReference type="InterPro" id="IPR014051">
    <property type="entry name" value="Phosphoesterase_HXTX"/>
</dbReference>
<sequence>METKRVFIAVQVELSPQLRESWTELKKHWRDERIRWVPPENLHLTLQFLGELTGPEIERAKAAMEKSCSSFAPFSFQLTGLSFFSHRGRPSVIYYAIGADVDLLVFVRKLQQNLGESEIPSNKKFHPHLTLGRINRLADEKKFHDVLERFKSLPVQQVGVSQIYLYESVLKPSGPEYRVLAACRL</sequence>
<name>A0A0L8V425_9BACT</name>
<evidence type="ECO:0000313" key="5">
    <source>
        <dbReference type="Proteomes" id="UP000036958"/>
    </source>
</evidence>
<proteinExistence type="inferred from homology"/>
<dbReference type="PATRIC" id="fig|1409788.3.peg.4073"/>
<dbReference type="PANTHER" id="PTHR35561:SF1">
    <property type="entry name" value="RNA 2',3'-CYCLIC PHOSPHODIESTERASE"/>
    <property type="match status" value="1"/>
</dbReference>
<dbReference type="AlphaFoldDB" id="A0A0L8V425"/>
<feature type="short sequence motif" description="HXTX 1" evidence="2">
    <location>
        <begin position="43"/>
        <end position="46"/>
    </location>
</feature>
<dbReference type="InterPro" id="IPR009097">
    <property type="entry name" value="Cyclic_Pdiesterase"/>
</dbReference>
<dbReference type="GO" id="GO:0008664">
    <property type="term" value="F:RNA 2',3'-cyclic 3'-phosphodiesterase activity"/>
    <property type="evidence" value="ECO:0007669"/>
    <property type="project" value="UniProtKB-EC"/>
</dbReference>
<reference evidence="5" key="1">
    <citation type="submission" date="2015-07" db="EMBL/GenBank/DDBJ databases">
        <title>Genome sequencing of Sunxiuqinia dokdonensis strain SK.</title>
        <authorList>
            <person name="Ahn S."/>
            <person name="Kim B.-C."/>
        </authorList>
    </citation>
    <scope>NUCLEOTIDE SEQUENCE [LARGE SCALE GENOMIC DNA]</scope>
    <source>
        <strain evidence="5">SK</strain>
    </source>
</reference>
<keyword evidence="5" id="KW-1185">Reference proteome</keyword>
<dbReference type="Pfam" id="PF02834">
    <property type="entry name" value="LigT_PEase"/>
    <property type="match status" value="2"/>
</dbReference>
<dbReference type="STRING" id="1409788.NC99_39880"/>
<gene>
    <name evidence="4" type="ORF">NC99_39880</name>
</gene>
<comment type="function">
    <text evidence="2">Hydrolyzes RNA 2',3'-cyclic phosphodiester to an RNA 2'-phosphomonoester.</text>
</comment>
<evidence type="ECO:0000256" key="2">
    <source>
        <dbReference type="HAMAP-Rule" id="MF_01940"/>
    </source>
</evidence>
<dbReference type="InterPro" id="IPR004175">
    <property type="entry name" value="RNA_CPDase"/>
</dbReference>
<dbReference type="Proteomes" id="UP000036958">
    <property type="component" value="Unassembled WGS sequence"/>
</dbReference>
<dbReference type="HAMAP" id="MF_01940">
    <property type="entry name" value="RNA_CPDase"/>
    <property type="match status" value="1"/>
</dbReference>
<dbReference type="NCBIfam" id="TIGR02258">
    <property type="entry name" value="2_5_ligase"/>
    <property type="match status" value="1"/>
</dbReference>
<accession>A0A0L8V425</accession>
<feature type="active site" description="Proton donor" evidence="2">
    <location>
        <position position="43"/>
    </location>
</feature>
<evidence type="ECO:0000256" key="1">
    <source>
        <dbReference type="ARBA" id="ARBA00022801"/>
    </source>
</evidence>
<protein>
    <recommendedName>
        <fullName evidence="2">RNA 2',3'-cyclic phosphodiesterase</fullName>
        <shortName evidence="2">RNA 2',3'-CPDase</shortName>
        <ecNumber evidence="2">3.1.4.58</ecNumber>
    </recommendedName>
</protein>
<comment type="caution">
    <text evidence="4">The sequence shown here is derived from an EMBL/GenBank/DDBJ whole genome shotgun (WGS) entry which is preliminary data.</text>
</comment>
<dbReference type="GO" id="GO:0004113">
    <property type="term" value="F:2',3'-cyclic-nucleotide 3'-phosphodiesterase activity"/>
    <property type="evidence" value="ECO:0007669"/>
    <property type="project" value="InterPro"/>
</dbReference>
<feature type="short sequence motif" description="HXTX 2" evidence="2">
    <location>
        <begin position="128"/>
        <end position="131"/>
    </location>
</feature>
<comment type="similarity">
    <text evidence="2">Belongs to the 2H phosphoesterase superfamily. ThpR family.</text>
</comment>
<dbReference type="EC" id="3.1.4.58" evidence="2"/>
<feature type="domain" description="Phosphoesterase HXTX" evidence="3">
    <location>
        <begin position="103"/>
        <end position="176"/>
    </location>
</feature>
<feature type="active site" description="Proton acceptor" evidence="2">
    <location>
        <position position="128"/>
    </location>
</feature>
<dbReference type="RefSeq" id="WP_053187281.1">
    <property type="nucleotide sequence ID" value="NZ_LGIA01000197.1"/>
</dbReference>
<evidence type="ECO:0000313" key="4">
    <source>
        <dbReference type="EMBL" id="KOH43164.1"/>
    </source>
</evidence>
<keyword evidence="1 2" id="KW-0378">Hydrolase</keyword>
<evidence type="ECO:0000259" key="3">
    <source>
        <dbReference type="Pfam" id="PF02834"/>
    </source>
</evidence>
<organism evidence="4 5">
    <name type="scientific">Sunxiuqinia dokdonensis</name>
    <dbReference type="NCBI Taxonomy" id="1409788"/>
    <lineage>
        <taxon>Bacteria</taxon>
        <taxon>Pseudomonadati</taxon>
        <taxon>Bacteroidota</taxon>
        <taxon>Bacteroidia</taxon>
        <taxon>Marinilabiliales</taxon>
        <taxon>Prolixibacteraceae</taxon>
        <taxon>Sunxiuqinia</taxon>
    </lineage>
</organism>
<dbReference type="Gene3D" id="3.90.1140.10">
    <property type="entry name" value="Cyclic phosphodiesterase"/>
    <property type="match status" value="1"/>
</dbReference>
<feature type="domain" description="Phosphoesterase HXTX" evidence="3">
    <location>
        <begin position="13"/>
        <end position="94"/>
    </location>
</feature>
<comment type="catalytic activity">
    <reaction evidence="2">
        <text>a 3'-end 2',3'-cyclophospho-ribonucleotide-RNA + H2O = a 3'-end 2'-phospho-ribonucleotide-RNA + H(+)</text>
        <dbReference type="Rhea" id="RHEA:11828"/>
        <dbReference type="Rhea" id="RHEA-COMP:10464"/>
        <dbReference type="Rhea" id="RHEA-COMP:17353"/>
        <dbReference type="ChEBI" id="CHEBI:15377"/>
        <dbReference type="ChEBI" id="CHEBI:15378"/>
        <dbReference type="ChEBI" id="CHEBI:83064"/>
        <dbReference type="ChEBI" id="CHEBI:173113"/>
        <dbReference type="EC" id="3.1.4.58"/>
    </reaction>
</comment>